<gene>
    <name evidence="1" type="ORF">SDC9_89509</name>
</gene>
<reference evidence="1" key="1">
    <citation type="submission" date="2019-08" db="EMBL/GenBank/DDBJ databases">
        <authorList>
            <person name="Kucharzyk K."/>
            <person name="Murdoch R.W."/>
            <person name="Higgins S."/>
            <person name="Loffler F."/>
        </authorList>
    </citation>
    <scope>NUCLEOTIDE SEQUENCE</scope>
</reference>
<accession>A0A644ZQ09</accession>
<organism evidence="1">
    <name type="scientific">bioreactor metagenome</name>
    <dbReference type="NCBI Taxonomy" id="1076179"/>
    <lineage>
        <taxon>unclassified sequences</taxon>
        <taxon>metagenomes</taxon>
        <taxon>ecological metagenomes</taxon>
    </lineage>
</organism>
<evidence type="ECO:0000313" key="1">
    <source>
        <dbReference type="EMBL" id="MPM42837.1"/>
    </source>
</evidence>
<comment type="caution">
    <text evidence="1">The sequence shown here is derived from an EMBL/GenBank/DDBJ whole genome shotgun (WGS) entry which is preliminary data.</text>
</comment>
<protein>
    <submittedName>
        <fullName evidence="1">Uncharacterized protein</fullName>
    </submittedName>
</protein>
<name>A0A644ZQ09_9ZZZZ</name>
<sequence>MRVLAVLRALAVGHRTRGDIRLHADERLYAFLLAGLIKIDHAVHHAVIGNRQRGLPCGLGAANQIGNARRSVEKAKLRVNMQMRKLSHAVSPLRCG</sequence>
<proteinExistence type="predicted"/>
<dbReference type="EMBL" id="VSSQ01009876">
    <property type="protein sequence ID" value="MPM42837.1"/>
    <property type="molecule type" value="Genomic_DNA"/>
</dbReference>
<dbReference type="AlphaFoldDB" id="A0A644ZQ09"/>